<dbReference type="InterPro" id="IPR050644">
    <property type="entry name" value="PG_Glycine_Bridge_Synth"/>
</dbReference>
<organism evidence="7 8">
    <name type="scientific">Weissella kandleri</name>
    <dbReference type="NCBI Taxonomy" id="1616"/>
    <lineage>
        <taxon>Bacteria</taxon>
        <taxon>Bacillati</taxon>
        <taxon>Bacillota</taxon>
        <taxon>Bacilli</taxon>
        <taxon>Lactobacillales</taxon>
        <taxon>Lactobacillaceae</taxon>
        <taxon>Weissella</taxon>
    </lineage>
</organism>
<dbReference type="PANTHER" id="PTHR36174:SF1">
    <property type="entry name" value="LIPID II:GLYCINE GLYCYLTRANSFERASE"/>
    <property type="match status" value="1"/>
</dbReference>
<keyword evidence="2" id="KW-0808">Transferase</keyword>
<evidence type="ECO:0000256" key="2">
    <source>
        <dbReference type="ARBA" id="ARBA00022679"/>
    </source>
</evidence>
<keyword evidence="4" id="KW-0573">Peptidoglycan synthesis</keyword>
<dbReference type="Proteomes" id="UP000051655">
    <property type="component" value="Unassembled WGS sequence"/>
</dbReference>
<gene>
    <name evidence="7" type="ORF">IV73_GL000531</name>
</gene>
<dbReference type="Gene3D" id="3.40.630.30">
    <property type="match status" value="2"/>
</dbReference>
<dbReference type="OrthoDB" id="9785911at2"/>
<dbReference type="EMBL" id="JQBP01000002">
    <property type="protein sequence ID" value="KRN75367.1"/>
    <property type="molecule type" value="Genomic_DNA"/>
</dbReference>
<dbReference type="GO" id="GO:0008360">
    <property type="term" value="P:regulation of cell shape"/>
    <property type="evidence" value="ECO:0007669"/>
    <property type="project" value="UniProtKB-KW"/>
</dbReference>
<keyword evidence="5" id="KW-0012">Acyltransferase</keyword>
<evidence type="ECO:0008006" key="9">
    <source>
        <dbReference type="Google" id="ProtNLM"/>
    </source>
</evidence>
<sequence>MPVLNLDDAAAVQRYQAFVQTSPFGRITQDIRWSQVKNNWEPRYVYLENDEGTIIAAMSILMSTTPNGQKFAYASKGPVVDFNDLDLVDRLVAEAKQALADEPVYLLRFDPELDYSDAFNTALQAHGYVTRNRNVDADGMHATIQPRRNMIIDLTQWPDAKETFDLYPSKTKSKLKRPIRDGVTVRWADDATALEAFFTTYADMADRHGISYRPKAYFERLLAAFGAANGDTMRIYMAEKDGELLATGIGFKYGDKIWYMYAGSMDGNIYYAPYAVQTAMIQWALDEHLSAYDMGGIEVEDPSDGLYVFKHTFVKAPAREFIGEIDVVLDQDTYHQMGY</sequence>
<dbReference type="SUPFAM" id="SSF55729">
    <property type="entry name" value="Acyl-CoA N-acyltransferases (Nat)"/>
    <property type="match status" value="2"/>
</dbReference>
<dbReference type="PANTHER" id="PTHR36174">
    <property type="entry name" value="LIPID II:GLYCINE GLYCYLTRANSFERASE"/>
    <property type="match status" value="1"/>
</dbReference>
<keyword evidence="3" id="KW-0133">Cell shape</keyword>
<dbReference type="GO" id="GO:0016755">
    <property type="term" value="F:aminoacyltransferase activity"/>
    <property type="evidence" value="ECO:0007669"/>
    <property type="project" value="InterPro"/>
</dbReference>
<keyword evidence="8" id="KW-1185">Reference proteome</keyword>
<accession>A0A0R2JLU6</accession>
<dbReference type="PATRIC" id="fig|1616.3.peg.547"/>
<evidence type="ECO:0000256" key="5">
    <source>
        <dbReference type="ARBA" id="ARBA00023315"/>
    </source>
</evidence>
<keyword evidence="6" id="KW-0961">Cell wall biogenesis/degradation</keyword>
<evidence type="ECO:0000256" key="1">
    <source>
        <dbReference type="ARBA" id="ARBA00009943"/>
    </source>
</evidence>
<evidence type="ECO:0000256" key="4">
    <source>
        <dbReference type="ARBA" id="ARBA00022984"/>
    </source>
</evidence>
<evidence type="ECO:0000256" key="6">
    <source>
        <dbReference type="ARBA" id="ARBA00023316"/>
    </source>
</evidence>
<evidence type="ECO:0000313" key="8">
    <source>
        <dbReference type="Proteomes" id="UP000051655"/>
    </source>
</evidence>
<dbReference type="AlphaFoldDB" id="A0A0R2JLU6"/>
<protein>
    <recommendedName>
        <fullName evidence="9">Methicillin resistance protein</fullName>
    </recommendedName>
</protein>
<proteinExistence type="inferred from homology"/>
<dbReference type="GO" id="GO:0009252">
    <property type="term" value="P:peptidoglycan biosynthetic process"/>
    <property type="evidence" value="ECO:0007669"/>
    <property type="project" value="UniProtKB-KW"/>
</dbReference>
<name>A0A0R2JLU6_9LACO</name>
<dbReference type="PROSITE" id="PS51191">
    <property type="entry name" value="FEMABX"/>
    <property type="match status" value="1"/>
</dbReference>
<evidence type="ECO:0000256" key="3">
    <source>
        <dbReference type="ARBA" id="ARBA00022960"/>
    </source>
</evidence>
<dbReference type="InterPro" id="IPR003447">
    <property type="entry name" value="FEMABX"/>
</dbReference>
<dbReference type="Pfam" id="PF02388">
    <property type="entry name" value="FemAB"/>
    <property type="match status" value="2"/>
</dbReference>
<comment type="caution">
    <text evidence="7">The sequence shown here is derived from an EMBL/GenBank/DDBJ whole genome shotgun (WGS) entry which is preliminary data.</text>
</comment>
<comment type="similarity">
    <text evidence="1">Belongs to the FemABX family.</text>
</comment>
<reference evidence="7 8" key="1">
    <citation type="journal article" date="2015" name="Genome Announc.">
        <title>Expanding the biotechnology potential of lactobacilli through comparative genomics of 213 strains and associated genera.</title>
        <authorList>
            <person name="Sun Z."/>
            <person name="Harris H.M."/>
            <person name="McCann A."/>
            <person name="Guo C."/>
            <person name="Argimon S."/>
            <person name="Zhang W."/>
            <person name="Yang X."/>
            <person name="Jeffery I.B."/>
            <person name="Cooney J.C."/>
            <person name="Kagawa T.F."/>
            <person name="Liu W."/>
            <person name="Song Y."/>
            <person name="Salvetti E."/>
            <person name="Wrobel A."/>
            <person name="Rasinkangas P."/>
            <person name="Parkhill J."/>
            <person name="Rea M.C."/>
            <person name="O'Sullivan O."/>
            <person name="Ritari J."/>
            <person name="Douillard F.P."/>
            <person name="Paul Ross R."/>
            <person name="Yang R."/>
            <person name="Briner A.E."/>
            <person name="Felis G.E."/>
            <person name="de Vos W.M."/>
            <person name="Barrangou R."/>
            <person name="Klaenhammer T.R."/>
            <person name="Caufield P.W."/>
            <person name="Cui Y."/>
            <person name="Zhang H."/>
            <person name="O'Toole P.W."/>
        </authorList>
    </citation>
    <scope>NUCLEOTIDE SEQUENCE [LARGE SCALE GENOMIC DNA]</scope>
    <source>
        <strain evidence="7 8">DSM 20593</strain>
    </source>
</reference>
<dbReference type="RefSeq" id="WP_057754367.1">
    <property type="nucleotide sequence ID" value="NZ_JQBP01000002.1"/>
</dbReference>
<dbReference type="GO" id="GO:0071555">
    <property type="term" value="P:cell wall organization"/>
    <property type="evidence" value="ECO:0007669"/>
    <property type="project" value="UniProtKB-KW"/>
</dbReference>
<dbReference type="InterPro" id="IPR016181">
    <property type="entry name" value="Acyl_CoA_acyltransferase"/>
</dbReference>
<dbReference type="STRING" id="1616.IV73_GL000531"/>
<evidence type="ECO:0000313" key="7">
    <source>
        <dbReference type="EMBL" id="KRN75367.1"/>
    </source>
</evidence>